<evidence type="ECO:0000259" key="4">
    <source>
        <dbReference type="Pfam" id="PF05368"/>
    </source>
</evidence>
<keyword evidence="2" id="KW-0521">NADP</keyword>
<keyword evidence="3" id="KW-0560">Oxidoreductase</keyword>
<dbReference type="Proteomes" id="UP000326877">
    <property type="component" value="Unassembled WGS sequence"/>
</dbReference>
<dbReference type="PANTHER" id="PTHR42748">
    <property type="entry name" value="NITROGEN METABOLITE REPRESSION PROTEIN NMRA FAMILY MEMBER"/>
    <property type="match status" value="1"/>
</dbReference>
<accession>A0A5N7BTZ7</accession>
<dbReference type="AlphaFoldDB" id="A0A5N7BTZ7"/>
<dbReference type="GO" id="GO:0016491">
    <property type="term" value="F:oxidoreductase activity"/>
    <property type="evidence" value="ECO:0007669"/>
    <property type="project" value="UniProtKB-KW"/>
</dbReference>
<dbReference type="Pfam" id="PF05368">
    <property type="entry name" value="NmrA"/>
    <property type="match status" value="1"/>
</dbReference>
<dbReference type="PANTHER" id="PTHR42748:SF30">
    <property type="entry name" value="NMRA-LIKE DOMAIN-CONTAINING PROTEIN"/>
    <property type="match status" value="1"/>
</dbReference>
<dbReference type="CDD" id="cd05251">
    <property type="entry name" value="NmrA_like_SDR_a"/>
    <property type="match status" value="1"/>
</dbReference>
<dbReference type="InterPro" id="IPR051164">
    <property type="entry name" value="NmrA-like_oxidored"/>
</dbReference>
<name>A0A5N7BTZ7_PETAA</name>
<evidence type="ECO:0000256" key="1">
    <source>
        <dbReference type="ARBA" id="ARBA00006328"/>
    </source>
</evidence>
<comment type="similarity">
    <text evidence="1">Belongs to the NmrA-type oxidoreductase family.</text>
</comment>
<sequence>MIPPRVITVFGATGNQGSGIINTVLAVPAVREKYTLRGVTRDPEVPKRTALSQKGVELVKADLNDLDSLKAAIRGSYGVGMTDFWSIHSKEVEVQQGKNLLEACKAEGVQHFVYSSLPWATKTTNGILRHLEHFDSKAMVQEFIEAHKGDMIASYFRPAMFLSFLPNLIRKRDGTPAMILPFPSDSISWPFIDPPQDGGKYVLGLFEGGSAANGVQVNAVSCWTTPKELASALTKDSGREVALEIVDPETFAREFPENIAAELTETLRIVGEFSVYGRNEEQNQAKHDKWLVEGAGKKLSLEQWVYQNRPWTFEATSFLDTLAEQKGQQHQ</sequence>
<dbReference type="OrthoDB" id="300709at2759"/>
<evidence type="ECO:0000256" key="3">
    <source>
        <dbReference type="ARBA" id="ARBA00023002"/>
    </source>
</evidence>
<dbReference type="GO" id="GO:0005634">
    <property type="term" value="C:nucleus"/>
    <property type="evidence" value="ECO:0007669"/>
    <property type="project" value="TreeGrafter"/>
</dbReference>
<dbReference type="Gene3D" id="3.90.25.10">
    <property type="entry name" value="UDP-galactose 4-epimerase, domain 1"/>
    <property type="match status" value="1"/>
</dbReference>
<dbReference type="SUPFAM" id="SSF51735">
    <property type="entry name" value="NAD(P)-binding Rossmann-fold domains"/>
    <property type="match status" value="1"/>
</dbReference>
<gene>
    <name evidence="5" type="ORF">BDV23DRAFT_188409</name>
</gene>
<reference evidence="5" key="1">
    <citation type="submission" date="2019-04" db="EMBL/GenBank/DDBJ databases">
        <title>Friends and foes A comparative genomics studyof 23 Aspergillus species from section Flavi.</title>
        <authorList>
            <consortium name="DOE Joint Genome Institute"/>
            <person name="Kjaerbolling I."/>
            <person name="Vesth T."/>
            <person name="Frisvad J.C."/>
            <person name="Nybo J.L."/>
            <person name="Theobald S."/>
            <person name="Kildgaard S."/>
            <person name="Isbrandt T."/>
            <person name="Kuo A."/>
            <person name="Sato A."/>
            <person name="Lyhne E.K."/>
            <person name="Kogle M.E."/>
            <person name="Wiebenga A."/>
            <person name="Kun R.S."/>
            <person name="Lubbers R.J."/>
            <person name="Makela M.R."/>
            <person name="Barry K."/>
            <person name="Chovatia M."/>
            <person name="Clum A."/>
            <person name="Daum C."/>
            <person name="Haridas S."/>
            <person name="He G."/>
            <person name="LaButti K."/>
            <person name="Lipzen A."/>
            <person name="Mondo S."/>
            <person name="Riley R."/>
            <person name="Salamov A."/>
            <person name="Simmons B.A."/>
            <person name="Magnuson J.K."/>
            <person name="Henrissat B."/>
            <person name="Mortensen U.H."/>
            <person name="Larsen T.O."/>
            <person name="Devries R.P."/>
            <person name="Grigoriev I.V."/>
            <person name="Machida M."/>
            <person name="Baker S.E."/>
            <person name="Andersen M.R."/>
        </authorList>
    </citation>
    <scope>NUCLEOTIDE SEQUENCE [LARGE SCALE GENOMIC DNA]</scope>
    <source>
        <strain evidence="5">IBT 14317</strain>
    </source>
</reference>
<proteinExistence type="inferred from homology"/>
<evidence type="ECO:0000256" key="2">
    <source>
        <dbReference type="ARBA" id="ARBA00022857"/>
    </source>
</evidence>
<evidence type="ECO:0000313" key="5">
    <source>
        <dbReference type="EMBL" id="KAE8385296.1"/>
    </source>
</evidence>
<protein>
    <recommendedName>
        <fullName evidence="4">NmrA-like domain-containing protein</fullName>
    </recommendedName>
</protein>
<dbReference type="Gene3D" id="3.40.50.720">
    <property type="entry name" value="NAD(P)-binding Rossmann-like Domain"/>
    <property type="match status" value="1"/>
</dbReference>
<dbReference type="EMBL" id="ML735339">
    <property type="protein sequence ID" value="KAE8385296.1"/>
    <property type="molecule type" value="Genomic_DNA"/>
</dbReference>
<dbReference type="InterPro" id="IPR036291">
    <property type="entry name" value="NAD(P)-bd_dom_sf"/>
</dbReference>
<organism evidence="5">
    <name type="scientific">Petromyces alliaceus</name>
    <name type="common">Aspergillus alliaceus</name>
    <dbReference type="NCBI Taxonomy" id="209559"/>
    <lineage>
        <taxon>Eukaryota</taxon>
        <taxon>Fungi</taxon>
        <taxon>Dikarya</taxon>
        <taxon>Ascomycota</taxon>
        <taxon>Pezizomycotina</taxon>
        <taxon>Eurotiomycetes</taxon>
        <taxon>Eurotiomycetidae</taxon>
        <taxon>Eurotiales</taxon>
        <taxon>Aspergillaceae</taxon>
        <taxon>Aspergillus</taxon>
        <taxon>Aspergillus subgen. Circumdati</taxon>
    </lineage>
</organism>
<dbReference type="InterPro" id="IPR008030">
    <property type="entry name" value="NmrA-like"/>
</dbReference>
<feature type="domain" description="NmrA-like" evidence="4">
    <location>
        <begin position="6"/>
        <end position="281"/>
    </location>
</feature>